<dbReference type="InterPro" id="IPR049712">
    <property type="entry name" value="Poly_export"/>
</dbReference>
<dbReference type="Pfam" id="PF02563">
    <property type="entry name" value="Poly_export"/>
    <property type="match status" value="1"/>
</dbReference>
<protein>
    <submittedName>
        <fullName evidence="4">Sugar transporter</fullName>
    </submittedName>
</protein>
<dbReference type="GO" id="GO:0015159">
    <property type="term" value="F:polysaccharide transmembrane transporter activity"/>
    <property type="evidence" value="ECO:0007669"/>
    <property type="project" value="InterPro"/>
</dbReference>
<feature type="domain" description="Soluble ligand binding" evidence="3">
    <location>
        <begin position="139"/>
        <end position="184"/>
    </location>
</feature>
<evidence type="ECO:0000256" key="1">
    <source>
        <dbReference type="ARBA" id="ARBA00022729"/>
    </source>
</evidence>
<dbReference type="EMBL" id="RDOJ01000004">
    <property type="protein sequence ID" value="RLZ11645.1"/>
    <property type="molecule type" value="Genomic_DNA"/>
</dbReference>
<feature type="domain" description="Polysaccharide export protein N-terminal" evidence="2">
    <location>
        <begin position="43"/>
        <end position="133"/>
    </location>
</feature>
<keyword evidence="4" id="KW-0762">Sugar transport</keyword>
<dbReference type="Proteomes" id="UP000275348">
    <property type="component" value="Unassembled WGS sequence"/>
</dbReference>
<proteinExistence type="predicted"/>
<keyword evidence="5" id="KW-1185">Reference proteome</keyword>
<dbReference type="RefSeq" id="WP_121933952.1">
    <property type="nucleotide sequence ID" value="NZ_RDOJ01000004.1"/>
</dbReference>
<gene>
    <name evidence="4" type="ORF">EAH69_04280</name>
</gene>
<dbReference type="PANTHER" id="PTHR33619">
    <property type="entry name" value="POLYSACCHARIDE EXPORT PROTEIN GFCE-RELATED"/>
    <property type="match status" value="1"/>
</dbReference>
<dbReference type="PROSITE" id="PS51257">
    <property type="entry name" value="PROKAR_LIPOPROTEIN"/>
    <property type="match status" value="1"/>
</dbReference>
<dbReference type="Gene3D" id="3.10.560.10">
    <property type="entry name" value="Outer membrane lipoprotein wza domain like"/>
    <property type="match status" value="1"/>
</dbReference>
<dbReference type="InterPro" id="IPR019554">
    <property type="entry name" value="Soluble_ligand-bd"/>
</dbReference>
<reference evidence="4 5" key="1">
    <citation type="submission" date="2018-10" db="EMBL/GenBank/DDBJ databases">
        <authorList>
            <person name="Chen X."/>
        </authorList>
    </citation>
    <scope>NUCLEOTIDE SEQUENCE [LARGE SCALE GENOMIC DNA]</scope>
    <source>
        <strain evidence="4 5">YIM 102668</strain>
    </source>
</reference>
<keyword evidence="4" id="KW-0813">Transport</keyword>
<dbReference type="OrthoDB" id="662756at2"/>
<sequence length="252" mass="27684">MKNNIIILLVFLFLLVSCGSRKEIAYFQDSPNLTTQFQDYIPRIQPNDQLAIVISAADINAVAPFNPVSTIQVNAPQQNISPYHTTYTVNEIGEIEIPTLGNVKISGLTRTEAADLLKIKLSKYINNPGVIINFANFRITVLGEVNKPGSFTNPTERITILDAIGMAGDLTIKGKRDNVTVIRELNGVKESHTIDLTSKNTLNSPVYYLAQNDVIYVEPNSAQVAASKFTPNYSLWISMAGVIISVISVLTK</sequence>
<comment type="caution">
    <text evidence="4">The sequence shown here is derived from an EMBL/GenBank/DDBJ whole genome shotgun (WGS) entry which is preliminary data.</text>
</comment>
<dbReference type="PANTHER" id="PTHR33619:SF3">
    <property type="entry name" value="POLYSACCHARIDE EXPORT PROTEIN GFCE-RELATED"/>
    <property type="match status" value="1"/>
</dbReference>
<accession>A0A3L9MFS1</accession>
<dbReference type="AlphaFoldDB" id="A0A3L9MFS1"/>
<evidence type="ECO:0000259" key="3">
    <source>
        <dbReference type="Pfam" id="PF10531"/>
    </source>
</evidence>
<dbReference type="Pfam" id="PF10531">
    <property type="entry name" value="SLBB"/>
    <property type="match status" value="1"/>
</dbReference>
<dbReference type="Gene3D" id="3.30.1950.10">
    <property type="entry name" value="wza like domain"/>
    <property type="match status" value="1"/>
</dbReference>
<evidence type="ECO:0000259" key="2">
    <source>
        <dbReference type="Pfam" id="PF02563"/>
    </source>
</evidence>
<evidence type="ECO:0000313" key="4">
    <source>
        <dbReference type="EMBL" id="RLZ11645.1"/>
    </source>
</evidence>
<name>A0A3L9MFS1_9FLAO</name>
<organism evidence="4 5">
    <name type="scientific">Faecalibacter macacae</name>
    <dbReference type="NCBI Taxonomy" id="1859289"/>
    <lineage>
        <taxon>Bacteria</taxon>
        <taxon>Pseudomonadati</taxon>
        <taxon>Bacteroidota</taxon>
        <taxon>Flavobacteriia</taxon>
        <taxon>Flavobacteriales</taxon>
        <taxon>Weeksellaceae</taxon>
        <taxon>Faecalibacter</taxon>
    </lineage>
</organism>
<dbReference type="InterPro" id="IPR003715">
    <property type="entry name" value="Poly_export_N"/>
</dbReference>
<evidence type="ECO:0000313" key="5">
    <source>
        <dbReference type="Proteomes" id="UP000275348"/>
    </source>
</evidence>
<keyword evidence="1" id="KW-0732">Signal</keyword>